<dbReference type="AlphaFoldDB" id="A0A931DK98"/>
<dbReference type="PROSITE" id="PS50949">
    <property type="entry name" value="HTH_GNTR"/>
    <property type="match status" value="1"/>
</dbReference>
<comment type="caution">
    <text evidence="5">The sequence shown here is derived from an EMBL/GenBank/DDBJ whole genome shotgun (WGS) entry which is preliminary data.</text>
</comment>
<dbReference type="Gene3D" id="1.10.10.10">
    <property type="entry name" value="Winged helix-like DNA-binding domain superfamily/Winged helix DNA-binding domain"/>
    <property type="match status" value="1"/>
</dbReference>
<dbReference type="InterPro" id="IPR036390">
    <property type="entry name" value="WH_DNA-bd_sf"/>
</dbReference>
<dbReference type="RefSeq" id="WP_231403806.1">
    <property type="nucleotide sequence ID" value="NZ_BAABES010000022.1"/>
</dbReference>
<dbReference type="PANTHER" id="PTHR43537">
    <property type="entry name" value="TRANSCRIPTIONAL REGULATOR, GNTR FAMILY"/>
    <property type="match status" value="1"/>
</dbReference>
<accession>A0A931DK98</accession>
<dbReference type="SUPFAM" id="SSF48008">
    <property type="entry name" value="GntR ligand-binding domain-like"/>
    <property type="match status" value="1"/>
</dbReference>
<reference evidence="5" key="1">
    <citation type="submission" date="2020-11" db="EMBL/GenBank/DDBJ databases">
        <title>Sequencing the genomes of 1000 actinobacteria strains.</title>
        <authorList>
            <person name="Klenk H.-P."/>
        </authorList>
    </citation>
    <scope>NUCLEOTIDE SEQUENCE</scope>
    <source>
        <strain evidence="5">DSM 43175</strain>
    </source>
</reference>
<evidence type="ECO:0000256" key="2">
    <source>
        <dbReference type="ARBA" id="ARBA00023125"/>
    </source>
</evidence>
<keyword evidence="2 5" id="KW-0238">DNA-binding</keyword>
<evidence type="ECO:0000259" key="4">
    <source>
        <dbReference type="PROSITE" id="PS50949"/>
    </source>
</evidence>
<dbReference type="GO" id="GO:0003700">
    <property type="term" value="F:DNA-binding transcription factor activity"/>
    <property type="evidence" value="ECO:0007669"/>
    <property type="project" value="InterPro"/>
</dbReference>
<keyword evidence="3" id="KW-0804">Transcription</keyword>
<dbReference type="EMBL" id="JADOUA010000001">
    <property type="protein sequence ID" value="MBG6089096.1"/>
    <property type="molecule type" value="Genomic_DNA"/>
</dbReference>
<dbReference type="PANTHER" id="PTHR43537:SF45">
    <property type="entry name" value="GNTR FAMILY REGULATORY PROTEIN"/>
    <property type="match status" value="1"/>
</dbReference>
<evidence type="ECO:0000313" key="5">
    <source>
        <dbReference type="EMBL" id="MBG6089096.1"/>
    </source>
</evidence>
<dbReference type="Pfam" id="PF00392">
    <property type="entry name" value="GntR"/>
    <property type="match status" value="1"/>
</dbReference>
<dbReference type="Gene3D" id="1.20.120.530">
    <property type="entry name" value="GntR ligand-binding domain-like"/>
    <property type="match status" value="1"/>
</dbReference>
<evidence type="ECO:0000313" key="6">
    <source>
        <dbReference type="Proteomes" id="UP000614047"/>
    </source>
</evidence>
<dbReference type="InterPro" id="IPR008920">
    <property type="entry name" value="TF_FadR/GntR_C"/>
</dbReference>
<dbReference type="InterPro" id="IPR000524">
    <property type="entry name" value="Tscrpt_reg_HTH_GntR"/>
</dbReference>
<sequence>MTDWSELLPGHDLSRMSSGEQVRLYVRRLIFDGVLRQGQRVPQDAIAQALGVSRIPVREALIALEREGWMTIVPHRGAFVNALDESSVRDLYELYGLFYGFAVRRAVERQGSDLAARLAPIQREITDAEGAGDLQELTMRFHRLVVDAAQSPRLRSMLKQMTGVVPGNFFELVPGAEGVERRGTAAILRAIKKGDPERAEQEYAKMLRNQGDLVVKLFRGRGMFDQAPEATAASR</sequence>
<proteinExistence type="predicted"/>
<dbReference type="SMART" id="SM00345">
    <property type="entry name" value="HTH_GNTR"/>
    <property type="match status" value="1"/>
</dbReference>
<dbReference type="InterPro" id="IPR036388">
    <property type="entry name" value="WH-like_DNA-bd_sf"/>
</dbReference>
<dbReference type="GO" id="GO:0003677">
    <property type="term" value="F:DNA binding"/>
    <property type="evidence" value="ECO:0007669"/>
    <property type="project" value="UniProtKB-KW"/>
</dbReference>
<protein>
    <submittedName>
        <fullName evidence="5">DNA-binding GntR family transcriptional regulator</fullName>
    </submittedName>
</protein>
<dbReference type="Pfam" id="PF07729">
    <property type="entry name" value="FCD"/>
    <property type="match status" value="1"/>
</dbReference>
<feature type="domain" description="HTH gntR-type" evidence="4">
    <location>
        <begin position="16"/>
        <end position="83"/>
    </location>
</feature>
<evidence type="ECO:0000256" key="1">
    <source>
        <dbReference type="ARBA" id="ARBA00023015"/>
    </source>
</evidence>
<keyword evidence="1" id="KW-0805">Transcription regulation</keyword>
<dbReference type="SMART" id="SM00895">
    <property type="entry name" value="FCD"/>
    <property type="match status" value="1"/>
</dbReference>
<gene>
    <name evidence="5" type="ORF">IW256_003209</name>
</gene>
<name>A0A931DK98_9ACTN</name>
<keyword evidence="6" id="KW-1185">Reference proteome</keyword>
<dbReference type="SUPFAM" id="SSF46785">
    <property type="entry name" value="Winged helix' DNA-binding domain"/>
    <property type="match status" value="1"/>
</dbReference>
<dbReference type="Proteomes" id="UP000614047">
    <property type="component" value="Unassembled WGS sequence"/>
</dbReference>
<evidence type="ECO:0000256" key="3">
    <source>
        <dbReference type="ARBA" id="ARBA00023163"/>
    </source>
</evidence>
<dbReference type="CDD" id="cd07377">
    <property type="entry name" value="WHTH_GntR"/>
    <property type="match status" value="1"/>
</dbReference>
<organism evidence="5 6">
    <name type="scientific">Actinomadura viridis</name>
    <dbReference type="NCBI Taxonomy" id="58110"/>
    <lineage>
        <taxon>Bacteria</taxon>
        <taxon>Bacillati</taxon>
        <taxon>Actinomycetota</taxon>
        <taxon>Actinomycetes</taxon>
        <taxon>Streptosporangiales</taxon>
        <taxon>Thermomonosporaceae</taxon>
        <taxon>Actinomadura</taxon>
    </lineage>
</organism>
<dbReference type="InterPro" id="IPR011711">
    <property type="entry name" value="GntR_C"/>
</dbReference>